<evidence type="ECO:0000313" key="2">
    <source>
        <dbReference type="Proteomes" id="UP000649617"/>
    </source>
</evidence>
<accession>A0A812QZA2</accession>
<protein>
    <submittedName>
        <fullName evidence="1">Uncharacterized protein</fullName>
    </submittedName>
</protein>
<evidence type="ECO:0000313" key="1">
    <source>
        <dbReference type="EMBL" id="CAE7410892.1"/>
    </source>
</evidence>
<keyword evidence="2" id="KW-1185">Reference proteome</keyword>
<organism evidence="1 2">
    <name type="scientific">Symbiodinium pilosum</name>
    <name type="common">Dinoflagellate</name>
    <dbReference type="NCBI Taxonomy" id="2952"/>
    <lineage>
        <taxon>Eukaryota</taxon>
        <taxon>Sar</taxon>
        <taxon>Alveolata</taxon>
        <taxon>Dinophyceae</taxon>
        <taxon>Suessiales</taxon>
        <taxon>Symbiodiniaceae</taxon>
        <taxon>Symbiodinium</taxon>
    </lineage>
</organism>
<sequence length="352" mass="40212">YARNTAEWRKAGTPLANGYFAVMWQMIGDLDYFYSVLELPHFANANSCCPICRATSGGEATWTNFSDAAPWRGTIWTAANWRLWPERSACPLFRLPGASCHSVGLDLMHAKHLGSDQYQFGSCLELLVTYIMDGEPAANLTVVWNELQEAYRRLRTPPQARFRYLNKLTMFRRVGYPKLRGKASEIRHFGHALRMVFESRHNAGLRIHREILLMLLLAADVVDRKLNNRMDDIVSEHRRSFALPPEAAATFRESCNGMLVLQAKVARHFAENGIQLFNVTSKCHLVQHLALMSDILNPRVIWCFAGEDMMQKAQRMAQAACRGVKPWQVCAKMAEKYRLALHLRFTAHERQG</sequence>
<comment type="caution">
    <text evidence="1">The sequence shown here is derived from an EMBL/GenBank/DDBJ whole genome shotgun (WGS) entry which is preliminary data.</text>
</comment>
<gene>
    <name evidence="1" type="ORF">SPIL2461_LOCUS10130</name>
</gene>
<dbReference type="EMBL" id="CAJNIZ010018496">
    <property type="protein sequence ID" value="CAE7410892.1"/>
    <property type="molecule type" value="Genomic_DNA"/>
</dbReference>
<dbReference type="OrthoDB" id="406234at2759"/>
<name>A0A812QZA2_SYMPI</name>
<feature type="non-terminal residue" evidence="1">
    <location>
        <position position="352"/>
    </location>
</feature>
<proteinExistence type="predicted"/>
<reference evidence="1" key="1">
    <citation type="submission" date="2021-02" db="EMBL/GenBank/DDBJ databases">
        <authorList>
            <person name="Dougan E. K."/>
            <person name="Rhodes N."/>
            <person name="Thang M."/>
            <person name="Chan C."/>
        </authorList>
    </citation>
    <scope>NUCLEOTIDE SEQUENCE</scope>
</reference>
<dbReference type="Proteomes" id="UP000649617">
    <property type="component" value="Unassembled WGS sequence"/>
</dbReference>
<dbReference type="AlphaFoldDB" id="A0A812QZA2"/>